<reference evidence="2 3" key="1">
    <citation type="journal article" date="2020" name="Cell">
        <title>Large-Scale Comparative Analyses of Tick Genomes Elucidate Their Genetic Diversity and Vector Capacities.</title>
        <authorList>
            <consortium name="Tick Genome and Microbiome Consortium (TIGMIC)"/>
            <person name="Jia N."/>
            <person name="Wang J."/>
            <person name="Shi W."/>
            <person name="Du L."/>
            <person name="Sun Y."/>
            <person name="Zhan W."/>
            <person name="Jiang J.F."/>
            <person name="Wang Q."/>
            <person name="Zhang B."/>
            <person name="Ji P."/>
            <person name="Bell-Sakyi L."/>
            <person name="Cui X.M."/>
            <person name="Yuan T.T."/>
            <person name="Jiang B.G."/>
            <person name="Yang W.F."/>
            <person name="Lam T.T."/>
            <person name="Chang Q.C."/>
            <person name="Ding S.J."/>
            <person name="Wang X.J."/>
            <person name="Zhu J.G."/>
            <person name="Ruan X.D."/>
            <person name="Zhao L."/>
            <person name="Wei J.T."/>
            <person name="Ye R.Z."/>
            <person name="Que T.C."/>
            <person name="Du C.H."/>
            <person name="Zhou Y.H."/>
            <person name="Cheng J.X."/>
            <person name="Dai P.F."/>
            <person name="Guo W.B."/>
            <person name="Han X.H."/>
            <person name="Huang E.J."/>
            <person name="Li L.F."/>
            <person name="Wei W."/>
            <person name="Gao Y.C."/>
            <person name="Liu J.Z."/>
            <person name="Shao H.Z."/>
            <person name="Wang X."/>
            <person name="Wang C.C."/>
            <person name="Yang T.C."/>
            <person name="Huo Q.B."/>
            <person name="Li W."/>
            <person name="Chen H.Y."/>
            <person name="Chen S.E."/>
            <person name="Zhou L.G."/>
            <person name="Ni X.B."/>
            <person name="Tian J.H."/>
            <person name="Sheng Y."/>
            <person name="Liu T."/>
            <person name="Pan Y.S."/>
            <person name="Xia L.Y."/>
            <person name="Li J."/>
            <person name="Zhao F."/>
            <person name="Cao W.C."/>
        </authorList>
    </citation>
    <scope>NUCLEOTIDE SEQUENCE [LARGE SCALE GENOMIC DNA]</scope>
    <source>
        <strain evidence="2">HaeL-2018</strain>
    </source>
</reference>
<feature type="region of interest" description="Disordered" evidence="1">
    <location>
        <begin position="44"/>
        <end position="68"/>
    </location>
</feature>
<feature type="region of interest" description="Disordered" evidence="1">
    <location>
        <begin position="91"/>
        <end position="144"/>
    </location>
</feature>
<keyword evidence="3" id="KW-1185">Reference proteome</keyword>
<sequence>MFPFFYYYSFPAERPTVSSDDRSHSLILARFRIVSAVWPPFELNRGLPPASPPTPSMGRRPRGDCRFGRRATTTAVRSSALGLLRAHVGGCLSGARASPRPPPLRSARGRRGSSSLRDPIRGAVQAARRGPCAPSRGPGNRGSR</sequence>
<dbReference type="AlphaFoldDB" id="A0A9J6G472"/>
<name>A0A9J6G472_HAELO</name>
<organism evidence="2 3">
    <name type="scientific">Haemaphysalis longicornis</name>
    <name type="common">Bush tick</name>
    <dbReference type="NCBI Taxonomy" id="44386"/>
    <lineage>
        <taxon>Eukaryota</taxon>
        <taxon>Metazoa</taxon>
        <taxon>Ecdysozoa</taxon>
        <taxon>Arthropoda</taxon>
        <taxon>Chelicerata</taxon>
        <taxon>Arachnida</taxon>
        <taxon>Acari</taxon>
        <taxon>Parasitiformes</taxon>
        <taxon>Ixodida</taxon>
        <taxon>Ixodoidea</taxon>
        <taxon>Ixodidae</taxon>
        <taxon>Haemaphysalinae</taxon>
        <taxon>Haemaphysalis</taxon>
    </lineage>
</organism>
<proteinExistence type="predicted"/>
<evidence type="ECO:0000256" key="1">
    <source>
        <dbReference type="SAM" id="MobiDB-lite"/>
    </source>
</evidence>
<dbReference type="Proteomes" id="UP000821853">
    <property type="component" value="Chromosome 2"/>
</dbReference>
<gene>
    <name evidence="2" type="ORF">HPB48_016927</name>
</gene>
<dbReference type="EMBL" id="JABSTR010000004">
    <property type="protein sequence ID" value="KAH9369212.1"/>
    <property type="molecule type" value="Genomic_DNA"/>
</dbReference>
<comment type="caution">
    <text evidence="2">The sequence shown here is derived from an EMBL/GenBank/DDBJ whole genome shotgun (WGS) entry which is preliminary data.</text>
</comment>
<accession>A0A9J6G472</accession>
<evidence type="ECO:0000313" key="2">
    <source>
        <dbReference type="EMBL" id="KAH9369212.1"/>
    </source>
</evidence>
<dbReference type="VEuPathDB" id="VectorBase:HLOH_057014"/>
<evidence type="ECO:0000313" key="3">
    <source>
        <dbReference type="Proteomes" id="UP000821853"/>
    </source>
</evidence>
<protein>
    <submittedName>
        <fullName evidence="2">Uncharacterized protein</fullName>
    </submittedName>
</protein>